<protein>
    <recommendedName>
        <fullName evidence="4">Oxidoreductase</fullName>
    </recommendedName>
</protein>
<evidence type="ECO:0000313" key="3">
    <source>
        <dbReference type="Proteomes" id="UP001500751"/>
    </source>
</evidence>
<gene>
    <name evidence="2" type="ORF">GCM10009839_75850</name>
</gene>
<sequence>MPLFRRRRSATPVPAPGPTPPPPSRRSTEELAAAEAHLSDFARSRPGVEAFIEPRTAVTDTTVVFVAASGEWTRRRVRSPQQAHALARALGVPAYDAGVVGYPQRMREWTRRRAEEDKRRLDGG</sequence>
<dbReference type="EMBL" id="BAAAQN010000062">
    <property type="protein sequence ID" value="GAA2055782.1"/>
    <property type="molecule type" value="Genomic_DNA"/>
</dbReference>
<keyword evidence="3" id="KW-1185">Reference proteome</keyword>
<feature type="region of interest" description="Disordered" evidence="1">
    <location>
        <begin position="1"/>
        <end position="32"/>
    </location>
</feature>
<organism evidence="2 3">
    <name type="scientific">Catenulispora yoronensis</name>
    <dbReference type="NCBI Taxonomy" id="450799"/>
    <lineage>
        <taxon>Bacteria</taxon>
        <taxon>Bacillati</taxon>
        <taxon>Actinomycetota</taxon>
        <taxon>Actinomycetes</taxon>
        <taxon>Catenulisporales</taxon>
        <taxon>Catenulisporaceae</taxon>
        <taxon>Catenulispora</taxon>
    </lineage>
</organism>
<dbReference type="RefSeq" id="WP_344670543.1">
    <property type="nucleotide sequence ID" value="NZ_BAAAQN010000062.1"/>
</dbReference>
<evidence type="ECO:0000256" key="1">
    <source>
        <dbReference type="SAM" id="MobiDB-lite"/>
    </source>
</evidence>
<reference evidence="2 3" key="1">
    <citation type="journal article" date="2019" name="Int. J. Syst. Evol. Microbiol.">
        <title>The Global Catalogue of Microorganisms (GCM) 10K type strain sequencing project: providing services to taxonomists for standard genome sequencing and annotation.</title>
        <authorList>
            <consortium name="The Broad Institute Genomics Platform"/>
            <consortium name="The Broad Institute Genome Sequencing Center for Infectious Disease"/>
            <person name="Wu L."/>
            <person name="Ma J."/>
        </authorList>
    </citation>
    <scope>NUCLEOTIDE SEQUENCE [LARGE SCALE GENOMIC DNA]</scope>
    <source>
        <strain evidence="2 3">JCM 16014</strain>
    </source>
</reference>
<comment type="caution">
    <text evidence="2">The sequence shown here is derived from an EMBL/GenBank/DDBJ whole genome shotgun (WGS) entry which is preliminary data.</text>
</comment>
<dbReference type="Proteomes" id="UP001500751">
    <property type="component" value="Unassembled WGS sequence"/>
</dbReference>
<evidence type="ECO:0008006" key="4">
    <source>
        <dbReference type="Google" id="ProtNLM"/>
    </source>
</evidence>
<evidence type="ECO:0000313" key="2">
    <source>
        <dbReference type="EMBL" id="GAA2055782.1"/>
    </source>
</evidence>
<name>A0ABN2VB63_9ACTN</name>
<proteinExistence type="predicted"/>
<accession>A0ABN2VB63</accession>
<feature type="compositionally biased region" description="Pro residues" evidence="1">
    <location>
        <begin position="13"/>
        <end position="24"/>
    </location>
</feature>